<reference evidence="8" key="1">
    <citation type="submission" date="2016-11" db="EMBL/GenBank/DDBJ databases">
        <authorList>
            <person name="Varghese N."/>
            <person name="Submissions S."/>
        </authorList>
    </citation>
    <scope>NUCLEOTIDE SEQUENCE [LARGE SCALE GENOMIC DNA]</scope>
    <source>
        <strain evidence="8">DSM 19858</strain>
    </source>
</reference>
<protein>
    <recommendedName>
        <fullName evidence="2">histidine kinase</fullName>
        <ecNumber evidence="2">2.7.13.3</ecNumber>
    </recommendedName>
</protein>
<evidence type="ECO:0000256" key="1">
    <source>
        <dbReference type="ARBA" id="ARBA00000085"/>
    </source>
</evidence>
<keyword evidence="6" id="KW-0472">Membrane</keyword>
<dbReference type="GO" id="GO:0000160">
    <property type="term" value="P:phosphorelay signal transduction system"/>
    <property type="evidence" value="ECO:0007669"/>
    <property type="project" value="UniProtKB-KW"/>
</dbReference>
<dbReference type="InterPro" id="IPR050482">
    <property type="entry name" value="Sensor_HK_TwoCompSys"/>
</dbReference>
<dbReference type="RefSeq" id="WP_072995324.1">
    <property type="nucleotide sequence ID" value="NZ_FQYU01000011.1"/>
</dbReference>
<dbReference type="Proteomes" id="UP000184543">
    <property type="component" value="Unassembled WGS sequence"/>
</dbReference>
<accession>A0A1M6MWI2</accession>
<dbReference type="EC" id="2.7.13.3" evidence="2"/>
<evidence type="ECO:0000256" key="4">
    <source>
        <dbReference type="ARBA" id="ARBA00022777"/>
    </source>
</evidence>
<sequence length="644" mass="73433">MKKITLLALVGLFVFCTPRKKKIGSSDPLVETDSISYYYKRSKDKRLSLQERCTAIQRSYALAKTKARDSIYGQVLYRKNLLHLSAKQYDSLLAYSKLLIGQESKLQAPSVMARQYYLLGYYYDEVAQDYAKAIASYTASKNQALKYNDSSLVGKSLMNIGVLQKDQNDFFGSKETLVEALKFIKDPLLATYCHNALGTDHRKLLNHSEAINYYKKAIKGAGTPDDRILYQNNLATAYIDNREYEKAEALLKTISKDTALPKNQKQHARVLDNLAYARWLSGLEIGEGEFQLPLNMRKAQNDLRGQIASYTHLGEFFSNTDKQRAKVYFDSVIQLSKRLGIPRAEKDALQFLMPLEPSNVKLRDRYVFLQDSLYVQELKVKTQFAKYIYDDQLRQESIRRLEKANLEHELEAVRQRNQKIISVSALILVLLTALSIGYFLVQRGKQLKQQNRTAKLEATYETEASLSRKLHDDFGGKLNHAMVLLQNGTSPEKVLDVVGELYNQSRNFSREINDVDTGPNFKDTLFGILEAYSKNTQLFITGSKDVQWNNLSPLSKKTLYKVLQELMINMQKHSKATMVFISFEQSKKTLKINYSDNGIGVSPKGMKNKNGLRNTEKRIHAIDGSIIFDSSKGEGFNAFIEIPN</sequence>
<proteinExistence type="predicted"/>
<dbReference type="GO" id="GO:0004673">
    <property type="term" value="F:protein histidine kinase activity"/>
    <property type="evidence" value="ECO:0007669"/>
    <property type="project" value="UniProtKB-EC"/>
</dbReference>
<dbReference type="EMBL" id="FQYU01000011">
    <property type="protein sequence ID" value="SHJ87750.1"/>
    <property type="molecule type" value="Genomic_DNA"/>
</dbReference>
<keyword evidence="8" id="KW-1185">Reference proteome</keyword>
<dbReference type="STRING" id="192903.SAMN04488513_11132"/>
<dbReference type="SUPFAM" id="SSF55874">
    <property type="entry name" value="ATPase domain of HSP90 chaperone/DNA topoisomerase II/histidine kinase"/>
    <property type="match status" value="1"/>
</dbReference>
<evidence type="ECO:0000256" key="6">
    <source>
        <dbReference type="SAM" id="Phobius"/>
    </source>
</evidence>
<keyword evidence="6" id="KW-0812">Transmembrane</keyword>
<evidence type="ECO:0000256" key="5">
    <source>
        <dbReference type="ARBA" id="ARBA00023012"/>
    </source>
</evidence>
<dbReference type="InterPro" id="IPR011990">
    <property type="entry name" value="TPR-like_helical_dom_sf"/>
</dbReference>
<gene>
    <name evidence="7" type="ORF">SAMN04488513_11132</name>
</gene>
<comment type="catalytic activity">
    <reaction evidence="1">
        <text>ATP + protein L-histidine = ADP + protein N-phospho-L-histidine.</text>
        <dbReference type="EC" id="2.7.13.3"/>
    </reaction>
</comment>
<keyword evidence="6" id="KW-1133">Transmembrane helix</keyword>
<dbReference type="PANTHER" id="PTHR24421:SF10">
    <property type="entry name" value="NITRATE_NITRITE SENSOR PROTEIN NARQ"/>
    <property type="match status" value="1"/>
</dbReference>
<dbReference type="OrthoDB" id="943406at2"/>
<feature type="transmembrane region" description="Helical" evidence="6">
    <location>
        <begin position="420"/>
        <end position="441"/>
    </location>
</feature>
<evidence type="ECO:0000313" key="8">
    <source>
        <dbReference type="Proteomes" id="UP000184543"/>
    </source>
</evidence>
<dbReference type="SUPFAM" id="SSF48452">
    <property type="entry name" value="TPR-like"/>
    <property type="match status" value="2"/>
</dbReference>
<dbReference type="PANTHER" id="PTHR24421">
    <property type="entry name" value="NITRATE/NITRITE SENSOR PROTEIN NARX-RELATED"/>
    <property type="match status" value="1"/>
</dbReference>
<organism evidence="7 8">
    <name type="scientific">Pseudozobellia thermophila</name>
    <dbReference type="NCBI Taxonomy" id="192903"/>
    <lineage>
        <taxon>Bacteria</taxon>
        <taxon>Pseudomonadati</taxon>
        <taxon>Bacteroidota</taxon>
        <taxon>Flavobacteriia</taxon>
        <taxon>Flavobacteriales</taxon>
        <taxon>Flavobacteriaceae</taxon>
        <taxon>Pseudozobellia</taxon>
    </lineage>
</organism>
<keyword evidence="4" id="KW-0418">Kinase</keyword>
<dbReference type="Gene3D" id="3.30.565.10">
    <property type="entry name" value="Histidine kinase-like ATPase, C-terminal domain"/>
    <property type="match status" value="1"/>
</dbReference>
<dbReference type="Gene3D" id="1.25.40.10">
    <property type="entry name" value="Tetratricopeptide repeat domain"/>
    <property type="match status" value="1"/>
</dbReference>
<keyword evidence="3" id="KW-0808">Transferase</keyword>
<keyword evidence="5" id="KW-0902">Two-component regulatory system</keyword>
<evidence type="ECO:0000313" key="7">
    <source>
        <dbReference type="EMBL" id="SHJ87750.1"/>
    </source>
</evidence>
<dbReference type="InterPro" id="IPR036890">
    <property type="entry name" value="HATPase_C_sf"/>
</dbReference>
<evidence type="ECO:0000256" key="2">
    <source>
        <dbReference type="ARBA" id="ARBA00012438"/>
    </source>
</evidence>
<evidence type="ECO:0000256" key="3">
    <source>
        <dbReference type="ARBA" id="ARBA00022679"/>
    </source>
</evidence>
<name>A0A1M6MWI2_9FLAO</name>
<dbReference type="AlphaFoldDB" id="A0A1M6MWI2"/>